<keyword evidence="2" id="KW-1185">Reference proteome</keyword>
<evidence type="ECO:0000313" key="1">
    <source>
        <dbReference type="EMBL" id="EKD12746.1"/>
    </source>
</evidence>
<reference evidence="1 2" key="1">
    <citation type="journal article" date="2012" name="BMC Genomics">
        <title>Sequencing the genome of Marssonina brunnea reveals fungus-poplar co-evolution.</title>
        <authorList>
            <person name="Zhu S."/>
            <person name="Cao Y.-Z."/>
            <person name="Jiang C."/>
            <person name="Tan B.-Y."/>
            <person name="Wang Z."/>
            <person name="Feng S."/>
            <person name="Zhang L."/>
            <person name="Su X.-H."/>
            <person name="Brejova B."/>
            <person name="Vinar T."/>
            <person name="Xu M."/>
            <person name="Wang M.-X."/>
            <person name="Zhang S.-G."/>
            <person name="Huang M.-R."/>
            <person name="Wu R."/>
            <person name="Zhou Y."/>
        </authorList>
    </citation>
    <scope>NUCLEOTIDE SEQUENCE [LARGE SCALE GENOMIC DNA]</scope>
    <source>
        <strain evidence="1 2">MB_m1</strain>
    </source>
</reference>
<dbReference type="Proteomes" id="UP000006753">
    <property type="component" value="Unassembled WGS sequence"/>
</dbReference>
<sequence length="109" mass="11779">MLEFAPWVSAGRRSWELAPRFGLAGWRLVYSRVPHHLKALESSSPGFELRPPTIVLAPPEHPFGPSAAAFGDSLGPGAGSVEEYLLTGPLRAGIKVHSVHEIIRPPAHN</sequence>
<dbReference type="HOGENOM" id="CLU_2184526_0_0_1"/>
<organism evidence="1 2">
    <name type="scientific">Marssonina brunnea f. sp. multigermtubi (strain MB_m1)</name>
    <name type="common">Marssonina leaf spot fungus</name>
    <dbReference type="NCBI Taxonomy" id="1072389"/>
    <lineage>
        <taxon>Eukaryota</taxon>
        <taxon>Fungi</taxon>
        <taxon>Dikarya</taxon>
        <taxon>Ascomycota</taxon>
        <taxon>Pezizomycotina</taxon>
        <taxon>Leotiomycetes</taxon>
        <taxon>Helotiales</taxon>
        <taxon>Drepanopezizaceae</taxon>
        <taxon>Drepanopeziza</taxon>
    </lineage>
</organism>
<dbReference type="EMBL" id="JH921454">
    <property type="protein sequence ID" value="EKD12746.1"/>
    <property type="molecule type" value="Genomic_DNA"/>
</dbReference>
<proteinExistence type="predicted"/>
<protein>
    <submittedName>
        <fullName evidence="1">Uncharacterized protein</fullName>
    </submittedName>
</protein>
<evidence type="ECO:0000313" key="2">
    <source>
        <dbReference type="Proteomes" id="UP000006753"/>
    </source>
</evidence>
<dbReference type="InParanoid" id="K1WIT6"/>
<dbReference type="AlphaFoldDB" id="K1WIT6"/>
<gene>
    <name evidence="1" type="ORF">MBM_08975</name>
</gene>
<accession>K1WIT6</accession>
<name>K1WIT6_MARBU</name>
<dbReference type="KEGG" id="mbe:MBM_08975"/>